<dbReference type="Proteomes" id="UP000887116">
    <property type="component" value="Unassembled WGS sequence"/>
</dbReference>
<accession>A0A8X6M1V3</accession>
<organism evidence="1 2">
    <name type="scientific">Trichonephila clavata</name>
    <name type="common">Joro spider</name>
    <name type="synonym">Nephila clavata</name>
    <dbReference type="NCBI Taxonomy" id="2740835"/>
    <lineage>
        <taxon>Eukaryota</taxon>
        <taxon>Metazoa</taxon>
        <taxon>Ecdysozoa</taxon>
        <taxon>Arthropoda</taxon>
        <taxon>Chelicerata</taxon>
        <taxon>Arachnida</taxon>
        <taxon>Araneae</taxon>
        <taxon>Araneomorphae</taxon>
        <taxon>Entelegynae</taxon>
        <taxon>Araneoidea</taxon>
        <taxon>Nephilidae</taxon>
        <taxon>Trichonephila</taxon>
    </lineage>
</organism>
<gene>
    <name evidence="1" type="ORF">TNCT_407451</name>
</gene>
<comment type="caution">
    <text evidence="1">The sequence shown here is derived from an EMBL/GenBank/DDBJ whole genome shotgun (WGS) entry which is preliminary data.</text>
</comment>
<dbReference type="OrthoDB" id="10302841at2759"/>
<evidence type="ECO:0000313" key="2">
    <source>
        <dbReference type="Proteomes" id="UP000887116"/>
    </source>
</evidence>
<evidence type="ECO:0000313" key="1">
    <source>
        <dbReference type="EMBL" id="GFR28882.1"/>
    </source>
</evidence>
<reference evidence="1" key="1">
    <citation type="submission" date="2020-07" db="EMBL/GenBank/DDBJ databases">
        <title>Multicomponent nature underlies the extraordinary mechanical properties of spider dragline silk.</title>
        <authorList>
            <person name="Kono N."/>
            <person name="Nakamura H."/>
            <person name="Mori M."/>
            <person name="Yoshida Y."/>
            <person name="Ohtoshi R."/>
            <person name="Malay A.D."/>
            <person name="Moran D.A.P."/>
            <person name="Tomita M."/>
            <person name="Numata K."/>
            <person name="Arakawa K."/>
        </authorList>
    </citation>
    <scope>NUCLEOTIDE SEQUENCE</scope>
</reference>
<protein>
    <submittedName>
        <fullName evidence="1">Uncharacterized protein</fullName>
    </submittedName>
</protein>
<dbReference type="AlphaFoldDB" id="A0A8X6M1V3"/>
<dbReference type="EMBL" id="BMAO01009132">
    <property type="protein sequence ID" value="GFR28882.1"/>
    <property type="molecule type" value="Genomic_DNA"/>
</dbReference>
<sequence length="73" mass="8346">MIHFFEFNPKMAFSPSYRLSKTESAVTEFDKNASLRQEFSGLNKSTQSKSNKCGNIGKKRNTRLGDARMYLTC</sequence>
<name>A0A8X6M1V3_TRICU</name>
<keyword evidence="2" id="KW-1185">Reference proteome</keyword>
<proteinExistence type="predicted"/>